<keyword evidence="1 6" id="KW-0378">Hydrolase</keyword>
<dbReference type="InterPro" id="IPR052016">
    <property type="entry name" value="Bact_Sigma-Reg"/>
</dbReference>
<organism evidence="6 7">
    <name type="scientific">Amorphus orientalis</name>
    <dbReference type="NCBI Taxonomy" id="649198"/>
    <lineage>
        <taxon>Bacteria</taxon>
        <taxon>Pseudomonadati</taxon>
        <taxon>Pseudomonadota</taxon>
        <taxon>Alphaproteobacteria</taxon>
        <taxon>Hyphomicrobiales</taxon>
        <taxon>Amorphaceae</taxon>
        <taxon>Amorphus</taxon>
    </lineage>
</organism>
<keyword evidence="2" id="KW-0175">Coiled coil</keyword>
<keyword evidence="3" id="KW-0812">Transmembrane</keyword>
<sequence length="710" mass="77845">MLLRSRITIFLSVAFLLVIAALVALGLARIRLEQERLAHIAIESQSSLWTSLVNEEADDLNTIARALVKNINDRNTALDRGPLGQTIQTADEAPSHGYEIQVVDTNGQILYSNRPELNALPLVDAAASEMIEQSRKSLGGLRQENPERYVIAAAVPIVRDGSVEAILTVATDAKGVLSHFTQTIHEPSYLVSLRGNMVEGTAPLIWKKVQPSLPPREADAAVVRAGEHIFYATGVPVTDFTGGVTGALVTLRDSTERLESSQRLQTTGLVLIAAFTLIVLLILYFYLRHAFRPLERAIAILEGLSKGDVNQTIEETGSGEIRKIAEAVAVFRQNTIALQEQRQQIERQRRREERVIRRQLERLAETLEAEGRAEIMDDLQAAVQRQAPTKRSSKQRRDDQLSVLATVLQRMSARIADQHMRLTELIKELQEAIITRARLAGLEQELEIARELQQSFLPHPLPPHPSFQIHGVMKTAKEVGGDFYDYFMIDERRLGIAVADVSGKGVPAALFMAITRTLVKATALFTTSPAAAMSQVNDFMAEDNEQMMFVTLFYGVLDLQTGDFTYCNAGHNPPYLVSPDSGSATALERTNDPALAVLEGHDYRERSITFQAGDTLFLFTDGVTEAFDIDGNAYGEERLETLLDETANGSSVDALGPAVLDAIHAFERGADQADDITCLTFRYFGPATLEGSSPGAIQTPSQSSGGGVSL</sequence>
<feature type="transmembrane region" description="Helical" evidence="3">
    <location>
        <begin position="6"/>
        <end position="28"/>
    </location>
</feature>
<feature type="domain" description="PPM-type phosphatase" evidence="5">
    <location>
        <begin position="466"/>
        <end position="683"/>
    </location>
</feature>
<dbReference type="InterPro" id="IPR003660">
    <property type="entry name" value="HAMP_dom"/>
</dbReference>
<reference evidence="6" key="1">
    <citation type="submission" date="2023-07" db="EMBL/GenBank/DDBJ databases">
        <title>Genomic Encyclopedia of Type Strains, Phase IV (KMG-IV): sequencing the most valuable type-strain genomes for metagenomic binning, comparative biology and taxonomic classification.</title>
        <authorList>
            <person name="Goeker M."/>
        </authorList>
    </citation>
    <scope>NUCLEOTIDE SEQUENCE</scope>
    <source>
        <strain evidence="6">DSM 21202</strain>
    </source>
</reference>
<dbReference type="SMART" id="SM00331">
    <property type="entry name" value="PP2C_SIG"/>
    <property type="match status" value="1"/>
</dbReference>
<name>A0AAE4AUK4_9HYPH</name>
<dbReference type="EMBL" id="JAUSUL010000005">
    <property type="protein sequence ID" value="MDQ0317548.1"/>
    <property type="molecule type" value="Genomic_DNA"/>
</dbReference>
<dbReference type="SUPFAM" id="SSF81606">
    <property type="entry name" value="PP2C-like"/>
    <property type="match status" value="1"/>
</dbReference>
<dbReference type="GO" id="GO:0016020">
    <property type="term" value="C:membrane"/>
    <property type="evidence" value="ECO:0007669"/>
    <property type="project" value="InterPro"/>
</dbReference>
<feature type="coiled-coil region" evidence="2">
    <location>
        <begin position="335"/>
        <end position="370"/>
    </location>
</feature>
<evidence type="ECO:0000259" key="5">
    <source>
        <dbReference type="PROSITE" id="PS51746"/>
    </source>
</evidence>
<evidence type="ECO:0000313" key="7">
    <source>
        <dbReference type="Proteomes" id="UP001229244"/>
    </source>
</evidence>
<feature type="domain" description="HAMP" evidence="4">
    <location>
        <begin position="288"/>
        <end position="340"/>
    </location>
</feature>
<evidence type="ECO:0000313" key="6">
    <source>
        <dbReference type="EMBL" id="MDQ0317548.1"/>
    </source>
</evidence>
<gene>
    <name evidence="6" type="ORF">J2S73_004032</name>
</gene>
<keyword evidence="3" id="KW-1133">Transmembrane helix</keyword>
<proteinExistence type="predicted"/>
<dbReference type="AlphaFoldDB" id="A0AAE4AUK4"/>
<keyword evidence="7" id="KW-1185">Reference proteome</keyword>
<dbReference type="PANTHER" id="PTHR43156:SF2">
    <property type="entry name" value="STAGE II SPORULATION PROTEIN E"/>
    <property type="match status" value="1"/>
</dbReference>
<keyword evidence="3" id="KW-0472">Membrane</keyword>
<dbReference type="Gene3D" id="3.60.40.10">
    <property type="entry name" value="PPM-type phosphatase domain"/>
    <property type="match status" value="1"/>
</dbReference>
<feature type="transmembrane region" description="Helical" evidence="3">
    <location>
        <begin position="267"/>
        <end position="287"/>
    </location>
</feature>
<dbReference type="GO" id="GO:0016791">
    <property type="term" value="F:phosphatase activity"/>
    <property type="evidence" value="ECO:0007669"/>
    <property type="project" value="TreeGrafter"/>
</dbReference>
<dbReference type="PANTHER" id="PTHR43156">
    <property type="entry name" value="STAGE II SPORULATION PROTEIN E-RELATED"/>
    <property type="match status" value="1"/>
</dbReference>
<evidence type="ECO:0000256" key="3">
    <source>
        <dbReference type="SAM" id="Phobius"/>
    </source>
</evidence>
<dbReference type="InterPro" id="IPR036457">
    <property type="entry name" value="PPM-type-like_dom_sf"/>
</dbReference>
<evidence type="ECO:0000256" key="2">
    <source>
        <dbReference type="SAM" id="Coils"/>
    </source>
</evidence>
<evidence type="ECO:0000259" key="4">
    <source>
        <dbReference type="PROSITE" id="PS50885"/>
    </source>
</evidence>
<dbReference type="PROSITE" id="PS51746">
    <property type="entry name" value="PPM_2"/>
    <property type="match status" value="1"/>
</dbReference>
<comment type="caution">
    <text evidence="6">The sequence shown here is derived from an EMBL/GenBank/DDBJ whole genome shotgun (WGS) entry which is preliminary data.</text>
</comment>
<dbReference type="RefSeq" id="WP_306887467.1">
    <property type="nucleotide sequence ID" value="NZ_JAUSUL010000005.1"/>
</dbReference>
<dbReference type="Pfam" id="PF07228">
    <property type="entry name" value="SpoIIE"/>
    <property type="match status" value="1"/>
</dbReference>
<dbReference type="EC" id="3.1.3.3" evidence="6"/>
<accession>A0AAE4AUK4</accession>
<protein>
    <submittedName>
        <fullName evidence="6">Sigma-B regulation protein RsbU (Phosphoserine phosphatase)</fullName>
        <ecNumber evidence="6">3.1.3.3</ecNumber>
    </submittedName>
</protein>
<dbReference type="InterPro" id="IPR001932">
    <property type="entry name" value="PPM-type_phosphatase-like_dom"/>
</dbReference>
<dbReference type="PROSITE" id="PS50885">
    <property type="entry name" value="HAMP"/>
    <property type="match status" value="1"/>
</dbReference>
<dbReference type="Proteomes" id="UP001229244">
    <property type="component" value="Unassembled WGS sequence"/>
</dbReference>
<dbReference type="GO" id="GO:0007165">
    <property type="term" value="P:signal transduction"/>
    <property type="evidence" value="ECO:0007669"/>
    <property type="project" value="InterPro"/>
</dbReference>
<evidence type="ECO:0000256" key="1">
    <source>
        <dbReference type="ARBA" id="ARBA00022801"/>
    </source>
</evidence>
<dbReference type="Gene3D" id="6.10.340.10">
    <property type="match status" value="1"/>
</dbReference>
<dbReference type="SMART" id="SM00304">
    <property type="entry name" value="HAMP"/>
    <property type="match status" value="1"/>
</dbReference>